<dbReference type="AlphaFoldDB" id="A0AAW0RTZ7"/>
<protein>
    <recommendedName>
        <fullName evidence="3">F-box domain-containing protein</fullName>
    </recommendedName>
</protein>
<proteinExistence type="predicted"/>
<comment type="caution">
    <text evidence="1">The sequence shown here is derived from an EMBL/GenBank/DDBJ whole genome shotgun (WGS) entry which is preliminary data.</text>
</comment>
<evidence type="ECO:0000313" key="1">
    <source>
        <dbReference type="EMBL" id="KAK8145311.1"/>
    </source>
</evidence>
<reference evidence="1 2" key="1">
    <citation type="submission" date="2020-02" db="EMBL/GenBank/DDBJ databases">
        <title>Comparative genomics of the hypocrealean fungal genus Beauvera.</title>
        <authorList>
            <person name="Showalter D.N."/>
            <person name="Bushley K.E."/>
            <person name="Rehner S.A."/>
        </authorList>
    </citation>
    <scope>NUCLEOTIDE SEQUENCE [LARGE SCALE GENOMIC DNA]</scope>
    <source>
        <strain evidence="1 2">ARSEF4384</strain>
    </source>
</reference>
<organism evidence="1 2">
    <name type="scientific">Beauveria asiatica</name>
    <dbReference type="NCBI Taxonomy" id="1069075"/>
    <lineage>
        <taxon>Eukaryota</taxon>
        <taxon>Fungi</taxon>
        <taxon>Dikarya</taxon>
        <taxon>Ascomycota</taxon>
        <taxon>Pezizomycotina</taxon>
        <taxon>Sordariomycetes</taxon>
        <taxon>Hypocreomycetidae</taxon>
        <taxon>Hypocreales</taxon>
        <taxon>Cordycipitaceae</taxon>
        <taxon>Beauveria</taxon>
    </lineage>
</organism>
<dbReference type="Proteomes" id="UP001397290">
    <property type="component" value="Unassembled WGS sequence"/>
</dbReference>
<sequence>MAHMTVVERISTLPEELRLGIFGRCSLGELMILANVDQKANELVKSRMKKLCHHVPGELHDLDQTSLRTLSYICADTTENLIVLLPEARCLSEKYDPKPFHAADLQWKTLTSVMAKMTFFAVDEISRNADCDALVQRASSQTPSNLGHG</sequence>
<keyword evidence="2" id="KW-1185">Reference proteome</keyword>
<dbReference type="EMBL" id="JAAHCF010000301">
    <property type="protein sequence ID" value="KAK8145311.1"/>
    <property type="molecule type" value="Genomic_DNA"/>
</dbReference>
<evidence type="ECO:0000313" key="2">
    <source>
        <dbReference type="Proteomes" id="UP001397290"/>
    </source>
</evidence>
<accession>A0AAW0RTZ7</accession>
<gene>
    <name evidence="1" type="ORF">G3M48_004639</name>
</gene>
<evidence type="ECO:0008006" key="3">
    <source>
        <dbReference type="Google" id="ProtNLM"/>
    </source>
</evidence>
<name>A0AAW0RTZ7_9HYPO</name>